<keyword evidence="5" id="KW-1185">Reference proteome</keyword>
<organism evidence="4 5">
    <name type="scientific">Clonorchis sinensis</name>
    <name type="common">Chinese liver fluke</name>
    <dbReference type="NCBI Taxonomy" id="79923"/>
    <lineage>
        <taxon>Eukaryota</taxon>
        <taxon>Metazoa</taxon>
        <taxon>Spiralia</taxon>
        <taxon>Lophotrochozoa</taxon>
        <taxon>Platyhelminthes</taxon>
        <taxon>Trematoda</taxon>
        <taxon>Digenea</taxon>
        <taxon>Opisthorchiida</taxon>
        <taxon>Opisthorchiata</taxon>
        <taxon>Opisthorchiidae</taxon>
        <taxon>Clonorchis</taxon>
    </lineage>
</organism>
<proteinExistence type="inferred from homology"/>
<dbReference type="SMART" id="SM00173">
    <property type="entry name" value="RAS"/>
    <property type="match status" value="1"/>
</dbReference>
<evidence type="ECO:0000313" key="4">
    <source>
        <dbReference type="EMBL" id="GAA31853.2"/>
    </source>
</evidence>
<gene>
    <name evidence="4" type="ORF">CLF_107972</name>
</gene>
<dbReference type="InterPro" id="IPR027417">
    <property type="entry name" value="P-loop_NTPase"/>
</dbReference>
<dbReference type="PROSITE" id="PS51421">
    <property type="entry name" value="RAS"/>
    <property type="match status" value="1"/>
</dbReference>
<dbReference type="SUPFAM" id="SSF52540">
    <property type="entry name" value="P-loop containing nucleoside triphosphate hydrolases"/>
    <property type="match status" value="1"/>
</dbReference>
<dbReference type="InterPro" id="IPR001806">
    <property type="entry name" value="Small_GTPase"/>
</dbReference>
<keyword evidence="3" id="KW-0342">GTP-binding</keyword>
<dbReference type="Pfam" id="PF00071">
    <property type="entry name" value="Ras"/>
    <property type="match status" value="1"/>
</dbReference>
<name>H2KS32_CLOSI</name>
<protein>
    <submittedName>
        <fullName evidence="4">Ras homolog gene family member A</fullName>
    </submittedName>
</protein>
<dbReference type="AlphaFoldDB" id="H2KS32"/>
<evidence type="ECO:0000256" key="2">
    <source>
        <dbReference type="ARBA" id="ARBA00022741"/>
    </source>
</evidence>
<accession>H2KS32</accession>
<dbReference type="SMART" id="SM00174">
    <property type="entry name" value="RHO"/>
    <property type="match status" value="1"/>
</dbReference>
<sequence>MAVEFRKKLLVVGDGECGKTSLLIVFSKGVFPQQYVPTVFDTFVKDIVVDNKRMELTLWDSAGQENYDRLRTLSYPDTDVILLCFSVAYPDSFENVRDKWIGEIKEFCPDTPVILVGLKKDLRADPTVVRTLRQRRQQPVKTEAGRAMAKDIKAACYLECSEQGYNPTGHTTEMFIHQDGRTDPSGTQHSEPIFPVKRRKRCYGNTKEFRYVDAIIQNKLYSMIFTGIQTSFNKTYV</sequence>
<dbReference type="PANTHER" id="PTHR24072">
    <property type="entry name" value="RHO FAMILY GTPASE"/>
    <property type="match status" value="1"/>
</dbReference>
<dbReference type="InterPro" id="IPR005225">
    <property type="entry name" value="Small_GTP-bd"/>
</dbReference>
<dbReference type="InterPro" id="IPR003578">
    <property type="entry name" value="Small_GTPase_Rho"/>
</dbReference>
<reference evidence="4" key="1">
    <citation type="journal article" date="2011" name="Genome Biol.">
        <title>The draft genome of the carcinogenic human liver fluke Clonorchis sinensis.</title>
        <authorList>
            <person name="Wang X."/>
            <person name="Chen W."/>
            <person name="Huang Y."/>
            <person name="Sun J."/>
            <person name="Men J."/>
            <person name="Liu H."/>
            <person name="Luo F."/>
            <person name="Guo L."/>
            <person name="Lv X."/>
            <person name="Deng C."/>
            <person name="Zhou C."/>
            <person name="Fan Y."/>
            <person name="Li X."/>
            <person name="Huang L."/>
            <person name="Hu Y."/>
            <person name="Liang C."/>
            <person name="Hu X."/>
            <person name="Xu J."/>
            <person name="Yu X."/>
        </authorList>
    </citation>
    <scope>NUCLEOTIDE SEQUENCE [LARGE SCALE GENOMIC DNA]</scope>
    <source>
        <strain evidence="4">Henan</strain>
    </source>
</reference>
<dbReference type="PROSITE" id="PS51419">
    <property type="entry name" value="RAB"/>
    <property type="match status" value="1"/>
</dbReference>
<dbReference type="PROSITE" id="PS51420">
    <property type="entry name" value="RHO"/>
    <property type="match status" value="1"/>
</dbReference>
<reference key="2">
    <citation type="submission" date="2011-10" db="EMBL/GenBank/DDBJ databases">
        <title>The genome and transcriptome sequence of Clonorchis sinensis provide insights into the carcinogenic liver fluke.</title>
        <authorList>
            <person name="Wang X."/>
            <person name="Huang Y."/>
            <person name="Chen W."/>
            <person name="Liu H."/>
            <person name="Guo L."/>
            <person name="Chen Y."/>
            <person name="Luo F."/>
            <person name="Zhou W."/>
            <person name="Sun J."/>
            <person name="Mao Q."/>
            <person name="Liang P."/>
            <person name="Zhou C."/>
            <person name="Tian Y."/>
            <person name="Men J."/>
            <person name="Lv X."/>
            <person name="Huang L."/>
            <person name="Zhou J."/>
            <person name="Hu Y."/>
            <person name="Li R."/>
            <person name="Zhang F."/>
            <person name="Lei H."/>
            <person name="Li X."/>
            <person name="Hu X."/>
            <person name="Liang C."/>
            <person name="Xu J."/>
            <person name="Wu Z."/>
            <person name="Yu X."/>
        </authorList>
    </citation>
    <scope>NUCLEOTIDE SEQUENCE</scope>
    <source>
        <strain>Henan</strain>
    </source>
</reference>
<dbReference type="GO" id="GO:0007264">
    <property type="term" value="P:small GTPase-mediated signal transduction"/>
    <property type="evidence" value="ECO:0007669"/>
    <property type="project" value="InterPro"/>
</dbReference>
<dbReference type="NCBIfam" id="TIGR00231">
    <property type="entry name" value="small_GTP"/>
    <property type="match status" value="1"/>
</dbReference>
<dbReference type="SMART" id="SM00175">
    <property type="entry name" value="RAB"/>
    <property type="match status" value="1"/>
</dbReference>
<evidence type="ECO:0000256" key="1">
    <source>
        <dbReference type="ARBA" id="ARBA00010142"/>
    </source>
</evidence>
<dbReference type="EMBL" id="DF143285">
    <property type="protein sequence ID" value="GAA31853.2"/>
    <property type="molecule type" value="Genomic_DNA"/>
</dbReference>
<evidence type="ECO:0000256" key="3">
    <source>
        <dbReference type="ARBA" id="ARBA00023134"/>
    </source>
</evidence>
<comment type="similarity">
    <text evidence="1">Belongs to the small GTPase superfamily. Rho family.</text>
</comment>
<dbReference type="GO" id="GO:0003924">
    <property type="term" value="F:GTPase activity"/>
    <property type="evidence" value="ECO:0007669"/>
    <property type="project" value="InterPro"/>
</dbReference>
<dbReference type="Gene3D" id="3.40.50.300">
    <property type="entry name" value="P-loop containing nucleotide triphosphate hydrolases"/>
    <property type="match status" value="1"/>
</dbReference>
<dbReference type="CDD" id="cd01870">
    <property type="entry name" value="RhoA_like"/>
    <property type="match status" value="1"/>
</dbReference>
<dbReference type="Proteomes" id="UP000008909">
    <property type="component" value="Unassembled WGS sequence"/>
</dbReference>
<dbReference type="GO" id="GO:0005525">
    <property type="term" value="F:GTP binding"/>
    <property type="evidence" value="ECO:0007669"/>
    <property type="project" value="UniProtKB-KW"/>
</dbReference>
<evidence type="ECO:0000313" key="5">
    <source>
        <dbReference type="Proteomes" id="UP000008909"/>
    </source>
</evidence>
<dbReference type="FunFam" id="3.40.50.300:FF:001179">
    <property type="entry name" value="Rho family GTPase"/>
    <property type="match status" value="1"/>
</dbReference>
<keyword evidence="2" id="KW-0547">Nucleotide-binding</keyword>
<dbReference type="PRINTS" id="PR00449">
    <property type="entry name" value="RASTRNSFRMNG"/>
</dbReference>